<dbReference type="Proteomes" id="UP000708208">
    <property type="component" value="Unassembled WGS sequence"/>
</dbReference>
<organism evidence="2 3">
    <name type="scientific">Allacma fusca</name>
    <dbReference type="NCBI Taxonomy" id="39272"/>
    <lineage>
        <taxon>Eukaryota</taxon>
        <taxon>Metazoa</taxon>
        <taxon>Ecdysozoa</taxon>
        <taxon>Arthropoda</taxon>
        <taxon>Hexapoda</taxon>
        <taxon>Collembola</taxon>
        <taxon>Symphypleona</taxon>
        <taxon>Sminthuridae</taxon>
        <taxon>Allacma</taxon>
    </lineage>
</organism>
<feature type="non-terminal residue" evidence="2">
    <location>
        <position position="1"/>
    </location>
</feature>
<reference evidence="2" key="1">
    <citation type="submission" date="2021-06" db="EMBL/GenBank/DDBJ databases">
        <authorList>
            <person name="Hodson N. C."/>
            <person name="Mongue J. A."/>
            <person name="Jaron S. K."/>
        </authorList>
    </citation>
    <scope>NUCLEOTIDE SEQUENCE</scope>
</reference>
<evidence type="ECO:0000313" key="3">
    <source>
        <dbReference type="Proteomes" id="UP000708208"/>
    </source>
</evidence>
<sequence length="92" mass="10459">LGKRSRKTHHDEQEMRKGVLRPLAGERRKVAGKELMLKKPTRLRAEMFADADEQAMAHGNHTQVKSLGVLHHLRTETTAHGDYAKAVWPDLL</sequence>
<accession>A0A8J2JGG6</accession>
<proteinExistence type="predicted"/>
<gene>
    <name evidence="2" type="ORF">AFUS01_LOCUS3211</name>
</gene>
<protein>
    <submittedName>
        <fullName evidence="2">Uncharacterized protein</fullName>
    </submittedName>
</protein>
<evidence type="ECO:0000256" key="1">
    <source>
        <dbReference type="SAM" id="MobiDB-lite"/>
    </source>
</evidence>
<keyword evidence="3" id="KW-1185">Reference proteome</keyword>
<dbReference type="EMBL" id="CAJVCH010019192">
    <property type="protein sequence ID" value="CAG7687274.1"/>
    <property type="molecule type" value="Genomic_DNA"/>
</dbReference>
<comment type="caution">
    <text evidence="2">The sequence shown here is derived from an EMBL/GenBank/DDBJ whole genome shotgun (WGS) entry which is preliminary data.</text>
</comment>
<feature type="region of interest" description="Disordered" evidence="1">
    <location>
        <begin position="1"/>
        <end position="20"/>
    </location>
</feature>
<evidence type="ECO:0000313" key="2">
    <source>
        <dbReference type="EMBL" id="CAG7687274.1"/>
    </source>
</evidence>
<dbReference type="AlphaFoldDB" id="A0A8J2JGG6"/>
<name>A0A8J2JGG6_9HEXA</name>